<dbReference type="GO" id="GO:0016020">
    <property type="term" value="C:membrane"/>
    <property type="evidence" value="ECO:0007669"/>
    <property type="project" value="UniProtKB-SubCell"/>
</dbReference>
<comment type="similarity">
    <text evidence="4">Belongs to the cytochrome P450 family.</text>
</comment>
<evidence type="ECO:0000256" key="11">
    <source>
        <dbReference type="ARBA" id="ARBA00023033"/>
    </source>
</evidence>
<keyword evidence="8 14" id="KW-1133">Transmembrane helix</keyword>
<comment type="cofactor">
    <cofactor evidence="1 13">
        <name>heme</name>
        <dbReference type="ChEBI" id="CHEBI:30413"/>
    </cofactor>
</comment>
<proteinExistence type="inferred from homology"/>
<dbReference type="GO" id="GO:0004497">
    <property type="term" value="F:monooxygenase activity"/>
    <property type="evidence" value="ECO:0007669"/>
    <property type="project" value="UniProtKB-KW"/>
</dbReference>
<dbReference type="PRINTS" id="PR00385">
    <property type="entry name" value="P450"/>
</dbReference>
<reference evidence="15 16" key="1">
    <citation type="journal article" date="2012" name="Science">
        <title>The Paleozoic origin of enzymatic lignin decomposition reconstructed from 31 fungal genomes.</title>
        <authorList>
            <person name="Floudas D."/>
            <person name="Binder M."/>
            <person name="Riley R."/>
            <person name="Barry K."/>
            <person name="Blanchette R.A."/>
            <person name="Henrissat B."/>
            <person name="Martinez A.T."/>
            <person name="Otillar R."/>
            <person name="Spatafora J.W."/>
            <person name="Yadav J.S."/>
            <person name="Aerts A."/>
            <person name="Benoit I."/>
            <person name="Boyd A."/>
            <person name="Carlson A."/>
            <person name="Copeland A."/>
            <person name="Coutinho P.M."/>
            <person name="de Vries R.P."/>
            <person name="Ferreira P."/>
            <person name="Findley K."/>
            <person name="Foster B."/>
            <person name="Gaskell J."/>
            <person name="Glotzer D."/>
            <person name="Gorecki P."/>
            <person name="Heitman J."/>
            <person name="Hesse C."/>
            <person name="Hori C."/>
            <person name="Igarashi K."/>
            <person name="Jurgens J.A."/>
            <person name="Kallen N."/>
            <person name="Kersten P."/>
            <person name="Kohler A."/>
            <person name="Kuees U."/>
            <person name="Kumar T.K.A."/>
            <person name="Kuo A."/>
            <person name="LaButti K."/>
            <person name="Larrondo L.F."/>
            <person name="Lindquist E."/>
            <person name="Ling A."/>
            <person name="Lombard V."/>
            <person name="Lucas S."/>
            <person name="Lundell T."/>
            <person name="Martin R."/>
            <person name="McLaughlin D.J."/>
            <person name="Morgenstern I."/>
            <person name="Morin E."/>
            <person name="Murat C."/>
            <person name="Nagy L.G."/>
            <person name="Nolan M."/>
            <person name="Ohm R.A."/>
            <person name="Patyshakuliyeva A."/>
            <person name="Rokas A."/>
            <person name="Ruiz-Duenas F.J."/>
            <person name="Sabat G."/>
            <person name="Salamov A."/>
            <person name="Samejima M."/>
            <person name="Schmutz J."/>
            <person name="Slot J.C."/>
            <person name="St John F."/>
            <person name="Stenlid J."/>
            <person name="Sun H."/>
            <person name="Sun S."/>
            <person name="Syed K."/>
            <person name="Tsang A."/>
            <person name="Wiebenga A."/>
            <person name="Young D."/>
            <person name="Pisabarro A."/>
            <person name="Eastwood D.C."/>
            <person name="Martin F."/>
            <person name="Cullen D."/>
            <person name="Grigoriev I.V."/>
            <person name="Hibbett D.S."/>
        </authorList>
    </citation>
    <scope>NUCLEOTIDE SEQUENCE [LARGE SCALE GENOMIC DNA]</scope>
    <source>
        <strain evidence="15 16">MD-104</strain>
    </source>
</reference>
<dbReference type="InterPro" id="IPR050364">
    <property type="entry name" value="Cytochrome_P450_fung"/>
</dbReference>
<evidence type="ECO:0000313" key="16">
    <source>
        <dbReference type="Proteomes" id="UP000218811"/>
    </source>
</evidence>
<evidence type="ECO:0000256" key="14">
    <source>
        <dbReference type="SAM" id="Phobius"/>
    </source>
</evidence>
<evidence type="ECO:0000256" key="3">
    <source>
        <dbReference type="ARBA" id="ARBA00005179"/>
    </source>
</evidence>
<dbReference type="GO" id="GO:0020037">
    <property type="term" value="F:heme binding"/>
    <property type="evidence" value="ECO:0007669"/>
    <property type="project" value="InterPro"/>
</dbReference>
<evidence type="ECO:0000313" key="15">
    <source>
        <dbReference type="EMBL" id="PCH35529.1"/>
    </source>
</evidence>
<accession>A0A2H3J9W5</accession>
<organism evidence="15 16">
    <name type="scientific">Wolfiporia cocos (strain MD-104)</name>
    <name type="common">Brown rot fungus</name>
    <dbReference type="NCBI Taxonomy" id="742152"/>
    <lineage>
        <taxon>Eukaryota</taxon>
        <taxon>Fungi</taxon>
        <taxon>Dikarya</taxon>
        <taxon>Basidiomycota</taxon>
        <taxon>Agaricomycotina</taxon>
        <taxon>Agaricomycetes</taxon>
        <taxon>Polyporales</taxon>
        <taxon>Phaeolaceae</taxon>
        <taxon>Wolfiporia</taxon>
    </lineage>
</organism>
<evidence type="ECO:0000256" key="2">
    <source>
        <dbReference type="ARBA" id="ARBA00004370"/>
    </source>
</evidence>
<dbReference type="InterPro" id="IPR036396">
    <property type="entry name" value="Cyt_P450_sf"/>
</dbReference>
<dbReference type="GO" id="GO:0005506">
    <property type="term" value="F:iron ion binding"/>
    <property type="evidence" value="ECO:0007669"/>
    <property type="project" value="InterPro"/>
</dbReference>
<evidence type="ECO:0000256" key="13">
    <source>
        <dbReference type="PIRSR" id="PIRSR602401-1"/>
    </source>
</evidence>
<dbReference type="OrthoDB" id="1470350at2759"/>
<dbReference type="InterPro" id="IPR001128">
    <property type="entry name" value="Cyt_P450"/>
</dbReference>
<comment type="subcellular location">
    <subcellularLocation>
        <location evidence="2">Membrane</location>
    </subcellularLocation>
</comment>
<dbReference type="PANTHER" id="PTHR46300">
    <property type="entry name" value="P450, PUTATIVE (EUROFUNG)-RELATED-RELATED"/>
    <property type="match status" value="1"/>
</dbReference>
<dbReference type="SUPFAM" id="SSF48264">
    <property type="entry name" value="Cytochrome P450"/>
    <property type="match status" value="1"/>
</dbReference>
<feature type="binding site" description="axial binding residue" evidence="13">
    <location>
        <position position="474"/>
    </location>
    <ligand>
        <name>heme</name>
        <dbReference type="ChEBI" id="CHEBI:30413"/>
    </ligand>
    <ligandPart>
        <name>Fe</name>
        <dbReference type="ChEBI" id="CHEBI:18248"/>
    </ligandPart>
</feature>
<evidence type="ECO:0000256" key="7">
    <source>
        <dbReference type="ARBA" id="ARBA00022723"/>
    </source>
</evidence>
<protein>
    <submittedName>
        <fullName evidence="15">Cytochrome P450</fullName>
    </submittedName>
</protein>
<keyword evidence="7 13" id="KW-0479">Metal-binding</keyword>
<dbReference type="InterPro" id="IPR002401">
    <property type="entry name" value="Cyt_P450_E_grp-I"/>
</dbReference>
<evidence type="ECO:0000256" key="8">
    <source>
        <dbReference type="ARBA" id="ARBA00022989"/>
    </source>
</evidence>
<evidence type="ECO:0000256" key="6">
    <source>
        <dbReference type="ARBA" id="ARBA00022692"/>
    </source>
</evidence>
<evidence type="ECO:0000256" key="12">
    <source>
        <dbReference type="ARBA" id="ARBA00023136"/>
    </source>
</evidence>
<feature type="transmembrane region" description="Helical" evidence="14">
    <location>
        <begin position="6"/>
        <end position="24"/>
    </location>
</feature>
<keyword evidence="6 14" id="KW-0812">Transmembrane</keyword>
<evidence type="ECO:0000256" key="4">
    <source>
        <dbReference type="ARBA" id="ARBA00010617"/>
    </source>
</evidence>
<name>A0A2H3J9W5_WOLCO</name>
<keyword evidence="11" id="KW-0503">Monooxygenase</keyword>
<dbReference type="STRING" id="742152.A0A2H3J9W5"/>
<dbReference type="AlphaFoldDB" id="A0A2H3J9W5"/>
<dbReference type="Gene3D" id="1.10.630.10">
    <property type="entry name" value="Cytochrome P450"/>
    <property type="match status" value="1"/>
</dbReference>
<evidence type="ECO:0000256" key="10">
    <source>
        <dbReference type="ARBA" id="ARBA00023004"/>
    </source>
</evidence>
<keyword evidence="9" id="KW-0560">Oxidoreductase</keyword>
<comment type="pathway">
    <text evidence="3">Secondary metabolite biosynthesis.</text>
</comment>
<dbReference type="EMBL" id="KB467854">
    <property type="protein sequence ID" value="PCH35529.1"/>
    <property type="molecule type" value="Genomic_DNA"/>
</dbReference>
<dbReference type="OMA" id="MRPKPYQ"/>
<evidence type="ECO:0000256" key="5">
    <source>
        <dbReference type="ARBA" id="ARBA00022617"/>
    </source>
</evidence>
<dbReference type="CDD" id="cd11065">
    <property type="entry name" value="CYP64-like"/>
    <property type="match status" value="1"/>
</dbReference>
<evidence type="ECO:0000256" key="9">
    <source>
        <dbReference type="ARBA" id="ARBA00023002"/>
    </source>
</evidence>
<keyword evidence="5 13" id="KW-0349">Heme</keyword>
<dbReference type="PANTHER" id="PTHR46300:SF2">
    <property type="entry name" value="CYTOCHROME P450 MONOOXYGENASE ALNH-RELATED"/>
    <property type="match status" value="1"/>
</dbReference>
<keyword evidence="12 14" id="KW-0472">Membrane</keyword>
<evidence type="ECO:0000256" key="1">
    <source>
        <dbReference type="ARBA" id="ARBA00001971"/>
    </source>
</evidence>
<dbReference type="Pfam" id="PF00067">
    <property type="entry name" value="p450"/>
    <property type="match status" value="1"/>
</dbReference>
<dbReference type="PRINTS" id="PR00463">
    <property type="entry name" value="EP450I"/>
</dbReference>
<keyword evidence="16" id="KW-1185">Reference proteome</keyword>
<dbReference type="GO" id="GO:0016705">
    <property type="term" value="F:oxidoreductase activity, acting on paired donors, with incorporation or reduction of molecular oxygen"/>
    <property type="evidence" value="ECO:0007669"/>
    <property type="project" value="InterPro"/>
</dbReference>
<gene>
    <name evidence="15" type="ORF">WOLCODRAFT_133880</name>
</gene>
<sequence>MYADLVVLAGVAVATVIIFYVNGFKRAQSRLPDGPRGVPIFGNLFQVPPLRPHPKFLEWAQQYGPAFRVIIGQKNIIVLNTAEAADELLANRSKIYSGRPAPHVAMDIVSDGQRMVFLPYDREWKVVRRSVQGILGPSPSRKLRTMQELESRVTIYDLMCHRDQSVNEIHIQGPNGEVPERHWFALIRRYTTSVVMHLSYGQRIHRLLNNPDVHKIYDVIGNFSRVSQPGHYLADIFSILRMLPDCLAPWRSEGRKMHDWEMQLWGRLFSESRVDMANGIARTGFVHQYLRSRAEAGLEDLPGNGVTTDSPGWMHDKMLAYTAASMLEAGSDTTAATIETFVLLMLSNQEALKRAREEIDQVVGTERMPTWEDEEALPWMVACIKETMRRRPPTIMGVPHRADEDDIFGGYFIPKGSAVIGNIWAIHMDPARYPNPTAFLPQRFYTKGKPTRWGSGPDSHDRDHYAFGWGRRFCQGSHMAEASLFIVLSRLVWGIDFEAPTDPVSGRPILPDANDEEGCWSLGFISVPKIYPVQFKARSLKHEELIWKAFLDVQSEWQTMGLAGDER</sequence>
<dbReference type="Proteomes" id="UP000218811">
    <property type="component" value="Unassembled WGS sequence"/>
</dbReference>
<keyword evidence="10 13" id="KW-0408">Iron</keyword>